<dbReference type="EMBL" id="CM001218">
    <property type="protein sequence ID" value="KEH38292.1"/>
    <property type="molecule type" value="Genomic_DNA"/>
</dbReference>
<dbReference type="Proteomes" id="UP000002051">
    <property type="component" value="Chromosome 2"/>
</dbReference>
<accession>A0A072V917</accession>
<organism evidence="2 4">
    <name type="scientific">Medicago truncatula</name>
    <name type="common">Barrel medic</name>
    <name type="synonym">Medicago tribuloides</name>
    <dbReference type="NCBI Taxonomy" id="3880"/>
    <lineage>
        <taxon>Eukaryota</taxon>
        <taxon>Viridiplantae</taxon>
        <taxon>Streptophyta</taxon>
        <taxon>Embryophyta</taxon>
        <taxon>Tracheophyta</taxon>
        <taxon>Spermatophyta</taxon>
        <taxon>Magnoliopsida</taxon>
        <taxon>eudicotyledons</taxon>
        <taxon>Gunneridae</taxon>
        <taxon>Pentapetalae</taxon>
        <taxon>rosids</taxon>
        <taxon>fabids</taxon>
        <taxon>Fabales</taxon>
        <taxon>Fabaceae</taxon>
        <taxon>Papilionoideae</taxon>
        <taxon>50 kb inversion clade</taxon>
        <taxon>NPAAA clade</taxon>
        <taxon>Hologalegina</taxon>
        <taxon>IRL clade</taxon>
        <taxon>Trifolieae</taxon>
        <taxon>Medicago</taxon>
    </lineage>
</organism>
<evidence type="ECO:0008006" key="5">
    <source>
        <dbReference type="Google" id="ProtNLM"/>
    </source>
</evidence>
<keyword evidence="1" id="KW-0732">Signal</keyword>
<evidence type="ECO:0000256" key="1">
    <source>
        <dbReference type="SAM" id="SignalP"/>
    </source>
</evidence>
<dbReference type="AlphaFoldDB" id="A0A072V917"/>
<reference evidence="2 4" key="2">
    <citation type="journal article" date="2014" name="BMC Genomics">
        <title>An improved genome release (version Mt4.0) for the model legume Medicago truncatula.</title>
        <authorList>
            <person name="Tang H."/>
            <person name="Krishnakumar V."/>
            <person name="Bidwell S."/>
            <person name="Rosen B."/>
            <person name="Chan A."/>
            <person name="Zhou S."/>
            <person name="Gentzbittel L."/>
            <person name="Childs K.L."/>
            <person name="Yandell M."/>
            <person name="Gundlach H."/>
            <person name="Mayer K.F."/>
            <person name="Schwartz D.C."/>
            <person name="Town C.D."/>
        </authorList>
    </citation>
    <scope>GENOME REANNOTATION</scope>
    <source>
        <strain evidence="2">A17</strain>
        <strain evidence="3 4">cv. Jemalong A17</strain>
    </source>
</reference>
<proteinExistence type="predicted"/>
<name>A0A072V917_MEDTR</name>
<evidence type="ECO:0000313" key="2">
    <source>
        <dbReference type="EMBL" id="KEH38292.1"/>
    </source>
</evidence>
<keyword evidence="4" id="KW-1185">Reference proteome</keyword>
<protein>
    <recommendedName>
        <fullName evidence="5">Transmembrane protein</fullName>
    </recommendedName>
</protein>
<sequence>MNPFGVGVVIWLGILECAPLKVLGSILSGANFGGQVHTEQKLRTGPPQVGGGIGLVRLVGPWIGYRVFKNQMNYSFSDDLVRLGLHRSVINHLKFEVEAYVILLSVNFLDVIRFSKLLKLLLQTYKQFGVSKVLLTTNHDFLIPIKLNRTRTKDKSEDNPQWGENINDVYRVGELN</sequence>
<feature type="chain" id="PRO_5014500406" description="Transmembrane protein" evidence="1">
    <location>
        <begin position="25"/>
        <end position="176"/>
    </location>
</feature>
<feature type="signal peptide" evidence="1">
    <location>
        <begin position="1"/>
        <end position="24"/>
    </location>
</feature>
<dbReference type="EnsemblPlants" id="KEH38292">
    <property type="protein sequence ID" value="KEH38292"/>
    <property type="gene ID" value="MTR_2g067390"/>
</dbReference>
<evidence type="ECO:0000313" key="4">
    <source>
        <dbReference type="Proteomes" id="UP000002051"/>
    </source>
</evidence>
<dbReference type="HOGENOM" id="CLU_1527431_0_0_1"/>
<gene>
    <name evidence="2" type="ordered locus">MTR_2g067390</name>
</gene>
<reference evidence="3" key="3">
    <citation type="submission" date="2015-04" db="UniProtKB">
        <authorList>
            <consortium name="EnsemblPlants"/>
        </authorList>
    </citation>
    <scope>IDENTIFICATION</scope>
    <source>
        <strain evidence="3">cv. Jemalong A17</strain>
    </source>
</reference>
<evidence type="ECO:0000313" key="3">
    <source>
        <dbReference type="EnsemblPlants" id="KEH38292"/>
    </source>
</evidence>
<reference evidence="2 4" key="1">
    <citation type="journal article" date="2011" name="Nature">
        <title>The Medicago genome provides insight into the evolution of rhizobial symbioses.</title>
        <authorList>
            <person name="Young N.D."/>
            <person name="Debelle F."/>
            <person name="Oldroyd G.E."/>
            <person name="Geurts R."/>
            <person name="Cannon S.B."/>
            <person name="Udvardi M.K."/>
            <person name="Benedito V.A."/>
            <person name="Mayer K.F."/>
            <person name="Gouzy J."/>
            <person name="Schoof H."/>
            <person name="Van de Peer Y."/>
            <person name="Proost S."/>
            <person name="Cook D.R."/>
            <person name="Meyers B.C."/>
            <person name="Spannagl M."/>
            <person name="Cheung F."/>
            <person name="De Mita S."/>
            <person name="Krishnakumar V."/>
            <person name="Gundlach H."/>
            <person name="Zhou S."/>
            <person name="Mudge J."/>
            <person name="Bharti A.K."/>
            <person name="Murray J.D."/>
            <person name="Naoumkina M.A."/>
            <person name="Rosen B."/>
            <person name="Silverstein K.A."/>
            <person name="Tang H."/>
            <person name="Rombauts S."/>
            <person name="Zhao P.X."/>
            <person name="Zhou P."/>
            <person name="Barbe V."/>
            <person name="Bardou P."/>
            <person name="Bechner M."/>
            <person name="Bellec A."/>
            <person name="Berger A."/>
            <person name="Berges H."/>
            <person name="Bidwell S."/>
            <person name="Bisseling T."/>
            <person name="Choisne N."/>
            <person name="Couloux A."/>
            <person name="Denny R."/>
            <person name="Deshpande S."/>
            <person name="Dai X."/>
            <person name="Doyle J.J."/>
            <person name="Dudez A.M."/>
            <person name="Farmer A.D."/>
            <person name="Fouteau S."/>
            <person name="Franken C."/>
            <person name="Gibelin C."/>
            <person name="Gish J."/>
            <person name="Goldstein S."/>
            <person name="Gonzalez A.J."/>
            <person name="Green P.J."/>
            <person name="Hallab A."/>
            <person name="Hartog M."/>
            <person name="Hua A."/>
            <person name="Humphray S.J."/>
            <person name="Jeong D.H."/>
            <person name="Jing Y."/>
            <person name="Jocker A."/>
            <person name="Kenton S.M."/>
            <person name="Kim D.J."/>
            <person name="Klee K."/>
            <person name="Lai H."/>
            <person name="Lang C."/>
            <person name="Lin S."/>
            <person name="Macmil S.L."/>
            <person name="Magdelenat G."/>
            <person name="Matthews L."/>
            <person name="McCorrison J."/>
            <person name="Monaghan E.L."/>
            <person name="Mun J.H."/>
            <person name="Najar F.Z."/>
            <person name="Nicholson C."/>
            <person name="Noirot C."/>
            <person name="O'Bleness M."/>
            <person name="Paule C.R."/>
            <person name="Poulain J."/>
            <person name="Prion F."/>
            <person name="Qin B."/>
            <person name="Qu C."/>
            <person name="Retzel E.F."/>
            <person name="Riddle C."/>
            <person name="Sallet E."/>
            <person name="Samain S."/>
            <person name="Samson N."/>
            <person name="Sanders I."/>
            <person name="Saurat O."/>
            <person name="Scarpelli C."/>
            <person name="Schiex T."/>
            <person name="Segurens B."/>
            <person name="Severin A.J."/>
            <person name="Sherrier D.J."/>
            <person name="Shi R."/>
            <person name="Sims S."/>
            <person name="Singer S.R."/>
            <person name="Sinharoy S."/>
            <person name="Sterck L."/>
            <person name="Viollet A."/>
            <person name="Wang B.B."/>
            <person name="Wang K."/>
            <person name="Wang M."/>
            <person name="Wang X."/>
            <person name="Warfsmann J."/>
            <person name="Weissenbach J."/>
            <person name="White D.D."/>
            <person name="White J.D."/>
            <person name="Wiley G.B."/>
            <person name="Wincker P."/>
            <person name="Xing Y."/>
            <person name="Yang L."/>
            <person name="Yao Z."/>
            <person name="Ying F."/>
            <person name="Zhai J."/>
            <person name="Zhou L."/>
            <person name="Zuber A."/>
            <person name="Denarie J."/>
            <person name="Dixon R.A."/>
            <person name="May G.D."/>
            <person name="Schwartz D.C."/>
            <person name="Rogers J."/>
            <person name="Quetier F."/>
            <person name="Town C.D."/>
            <person name="Roe B.A."/>
        </authorList>
    </citation>
    <scope>NUCLEOTIDE SEQUENCE [LARGE SCALE GENOMIC DNA]</scope>
    <source>
        <strain evidence="2">A17</strain>
        <strain evidence="3 4">cv. Jemalong A17</strain>
    </source>
</reference>